<comment type="similarity">
    <text evidence="1">Belongs to the 5'-AMP-activated protein kinase beta subunit family.</text>
</comment>
<reference evidence="5" key="1">
    <citation type="journal article" date="2013" name="Science">
        <title>The Amborella genome and the evolution of flowering plants.</title>
        <authorList>
            <consortium name="Amborella Genome Project"/>
        </authorList>
    </citation>
    <scope>NUCLEOTIDE SEQUENCE [LARGE SCALE GENOMIC DNA]</scope>
</reference>
<evidence type="ECO:0000313" key="5">
    <source>
        <dbReference type="Proteomes" id="UP000017836"/>
    </source>
</evidence>
<dbReference type="InterPro" id="IPR043554">
    <property type="entry name" value="KINB"/>
</dbReference>
<feature type="region of interest" description="Disordered" evidence="2">
    <location>
        <begin position="1"/>
        <end position="23"/>
    </location>
</feature>
<dbReference type="InterPro" id="IPR006828">
    <property type="entry name" value="ASC_dom"/>
</dbReference>
<dbReference type="GO" id="GO:0009507">
    <property type="term" value="C:chloroplast"/>
    <property type="evidence" value="ECO:0007669"/>
    <property type="project" value="UniProtKB-ARBA"/>
</dbReference>
<keyword evidence="5" id="KW-1185">Reference proteome</keyword>
<evidence type="ECO:0000256" key="1">
    <source>
        <dbReference type="ARBA" id="ARBA00010926"/>
    </source>
</evidence>
<dbReference type="SUPFAM" id="SSF160219">
    <property type="entry name" value="AMPKBI-like"/>
    <property type="match status" value="1"/>
</dbReference>
<protein>
    <recommendedName>
        <fullName evidence="3">Association with the SNF1 complex (ASC) domain-containing protein</fullName>
    </recommendedName>
</protein>
<dbReference type="AlphaFoldDB" id="W1NT55"/>
<dbReference type="eggNOG" id="KOG1616">
    <property type="taxonomic scope" value="Eukaryota"/>
</dbReference>
<dbReference type="Pfam" id="PF04739">
    <property type="entry name" value="AMPKBI"/>
    <property type="match status" value="1"/>
</dbReference>
<sequence length="291" mass="32331">MGNANGREGGEGDMAGKDAGVDFPAGFLADSDRLARPLLSESMGNTPTESPRRSRSPLMFAPQMPIAPLQRASDLPLALGQSWVNNHHGTEDVPQENGIATLITWNHGGNNVVVEGSWDNWMSRTTLQRAGKDHVLLFVLPSGVYHYRFIVDGEWRYIPELPYETDEMGHLSNVLDVHLSVNAKEHVPESVESVSEFEAPLSPDSSYDQPFPVMADFAKEPPMVPPHLHLTVLGMRNQSDASHTTSRPHHVVLNHLFFEKGWASQSLVALGLTHRFQSKYVTVVLYKPLRR</sequence>
<dbReference type="SUPFAM" id="SSF81296">
    <property type="entry name" value="E set domains"/>
    <property type="match status" value="1"/>
</dbReference>
<dbReference type="InterPro" id="IPR013783">
    <property type="entry name" value="Ig-like_fold"/>
</dbReference>
<dbReference type="Proteomes" id="UP000017836">
    <property type="component" value="Unassembled WGS sequence"/>
</dbReference>
<dbReference type="STRING" id="13333.W1NT55"/>
<dbReference type="PANTHER" id="PTHR46316:SF9">
    <property type="entry name" value="SNF1-RELATED PROTEIN KINASE REGULATORY SUBUNIT BETA-1"/>
    <property type="match status" value="1"/>
</dbReference>
<proteinExistence type="inferred from homology"/>
<dbReference type="Pfam" id="PF16561">
    <property type="entry name" value="AMPK1_CBM"/>
    <property type="match status" value="1"/>
</dbReference>
<dbReference type="InterPro" id="IPR037256">
    <property type="entry name" value="ASC_dom_sf"/>
</dbReference>
<dbReference type="InterPro" id="IPR032640">
    <property type="entry name" value="AMPK1_CBM"/>
</dbReference>
<dbReference type="PANTHER" id="PTHR46316">
    <property type="entry name" value="SNF1-RELATED PROTEIN KINASE REGULATORY SUBUNIT BETA-1"/>
    <property type="match status" value="1"/>
</dbReference>
<dbReference type="HOGENOM" id="CLU_070949_0_0_1"/>
<dbReference type="Gene3D" id="6.20.250.60">
    <property type="match status" value="1"/>
</dbReference>
<dbReference type="SMART" id="SM01010">
    <property type="entry name" value="AMPKBI"/>
    <property type="match status" value="1"/>
</dbReference>
<dbReference type="Gene3D" id="2.60.40.10">
    <property type="entry name" value="Immunoglobulins"/>
    <property type="match status" value="1"/>
</dbReference>
<dbReference type="OMA" id="HRMMSET"/>
<feature type="domain" description="Association with the SNF1 complex (ASC)" evidence="3">
    <location>
        <begin position="200"/>
        <end position="289"/>
    </location>
</feature>
<organism evidence="4 5">
    <name type="scientific">Amborella trichopoda</name>
    <dbReference type="NCBI Taxonomy" id="13333"/>
    <lineage>
        <taxon>Eukaryota</taxon>
        <taxon>Viridiplantae</taxon>
        <taxon>Streptophyta</taxon>
        <taxon>Embryophyta</taxon>
        <taxon>Tracheophyta</taxon>
        <taxon>Spermatophyta</taxon>
        <taxon>Magnoliopsida</taxon>
        <taxon>Amborellales</taxon>
        <taxon>Amborellaceae</taxon>
        <taxon>Amborella</taxon>
    </lineage>
</organism>
<evidence type="ECO:0000256" key="2">
    <source>
        <dbReference type="SAM" id="MobiDB-lite"/>
    </source>
</evidence>
<evidence type="ECO:0000259" key="3">
    <source>
        <dbReference type="SMART" id="SM01010"/>
    </source>
</evidence>
<feature type="compositionally biased region" description="Basic and acidic residues" evidence="2">
    <location>
        <begin position="8"/>
        <end position="20"/>
    </location>
</feature>
<evidence type="ECO:0000313" key="4">
    <source>
        <dbReference type="EMBL" id="ERM98150.1"/>
    </source>
</evidence>
<dbReference type="CDD" id="cd02859">
    <property type="entry name" value="E_set_AMPKbeta_like_N"/>
    <property type="match status" value="1"/>
</dbReference>
<accession>W1NT55</accession>
<dbReference type="EMBL" id="KI395483">
    <property type="protein sequence ID" value="ERM98150.1"/>
    <property type="molecule type" value="Genomic_DNA"/>
</dbReference>
<dbReference type="Gramene" id="ERM98150">
    <property type="protein sequence ID" value="ERM98150"/>
    <property type="gene ID" value="AMTR_s00095p00088300"/>
</dbReference>
<gene>
    <name evidence="4" type="ORF">AMTR_s00095p00088300</name>
</gene>
<name>W1NT55_AMBTC</name>
<dbReference type="InterPro" id="IPR014756">
    <property type="entry name" value="Ig_E-set"/>
</dbReference>